<evidence type="ECO:0000313" key="2">
    <source>
        <dbReference type="Proteomes" id="UP001057402"/>
    </source>
</evidence>
<dbReference type="EMBL" id="CM042880">
    <property type="protein sequence ID" value="KAI4387760.1"/>
    <property type="molecule type" value="Genomic_DNA"/>
</dbReference>
<proteinExistence type="predicted"/>
<comment type="caution">
    <text evidence="1">The sequence shown here is derived from an EMBL/GenBank/DDBJ whole genome shotgun (WGS) entry which is preliminary data.</text>
</comment>
<dbReference type="Proteomes" id="UP001057402">
    <property type="component" value="Chromosome 1"/>
</dbReference>
<protein>
    <submittedName>
        <fullName evidence="1">Uncharacterized protein</fullName>
    </submittedName>
</protein>
<gene>
    <name evidence="1" type="ORF">MLD38_000166</name>
</gene>
<name>A0ACB9S988_9MYRT</name>
<keyword evidence="2" id="KW-1185">Reference proteome</keyword>
<accession>A0ACB9S988</accession>
<reference evidence="2" key="1">
    <citation type="journal article" date="2023" name="Front. Plant Sci.">
        <title>Chromosomal-level genome assembly of Melastoma candidum provides insights into trichome evolution.</title>
        <authorList>
            <person name="Zhong Y."/>
            <person name="Wu W."/>
            <person name="Sun C."/>
            <person name="Zou P."/>
            <person name="Liu Y."/>
            <person name="Dai S."/>
            <person name="Zhou R."/>
        </authorList>
    </citation>
    <scope>NUCLEOTIDE SEQUENCE [LARGE SCALE GENOMIC DNA]</scope>
</reference>
<sequence>MRINQTRKRENASLRIQKQKGPVQMQQARGGQFFGQVAAIAMVMLQVLIFLAAQADSRQVKQPKPDPQDAVATARWLVSQNVWGVLNTIADDLGGAPFGNVVSFSDGLPNKGTGVPYFYLTTLDPTAKYALKDERASFTASEYPVGTCRKIDPENPTCAKITLMGKLKILNGSSEEAEFGQNALFTKHPEMKNWPKEHGFQVYKLTIENIFMIDWFGGPKPITPDQYLHPNKSRNTLDSPLWK</sequence>
<organism evidence="1 2">
    <name type="scientific">Melastoma candidum</name>
    <dbReference type="NCBI Taxonomy" id="119954"/>
    <lineage>
        <taxon>Eukaryota</taxon>
        <taxon>Viridiplantae</taxon>
        <taxon>Streptophyta</taxon>
        <taxon>Embryophyta</taxon>
        <taxon>Tracheophyta</taxon>
        <taxon>Spermatophyta</taxon>
        <taxon>Magnoliopsida</taxon>
        <taxon>eudicotyledons</taxon>
        <taxon>Gunneridae</taxon>
        <taxon>Pentapetalae</taxon>
        <taxon>rosids</taxon>
        <taxon>malvids</taxon>
        <taxon>Myrtales</taxon>
        <taxon>Melastomataceae</taxon>
        <taxon>Melastomatoideae</taxon>
        <taxon>Melastomateae</taxon>
        <taxon>Melastoma</taxon>
    </lineage>
</organism>
<evidence type="ECO:0000313" key="1">
    <source>
        <dbReference type="EMBL" id="KAI4387760.1"/>
    </source>
</evidence>